<proteinExistence type="predicted"/>
<sequence length="107" mass="11758">MSSTISSDTQLRQLLETISEAEQREISAEVSHRAKAPTNLLSLIKPRAGGEEMILFEMKKNSCEKTLRKVNGQTFLTNKRAHGQVCRTSLGQISVGSGLQTTARLLT</sequence>
<name>A0A813EG11_POLGL</name>
<keyword evidence="2" id="KW-1185">Reference proteome</keyword>
<reference evidence="1" key="1">
    <citation type="submission" date="2021-02" db="EMBL/GenBank/DDBJ databases">
        <authorList>
            <person name="Dougan E. K."/>
            <person name="Rhodes N."/>
            <person name="Thang M."/>
            <person name="Chan C."/>
        </authorList>
    </citation>
    <scope>NUCLEOTIDE SEQUENCE</scope>
</reference>
<accession>A0A813EG11</accession>
<protein>
    <submittedName>
        <fullName evidence="1">Uncharacterized protein</fullName>
    </submittedName>
</protein>
<evidence type="ECO:0000313" key="2">
    <source>
        <dbReference type="Proteomes" id="UP000654075"/>
    </source>
</evidence>
<gene>
    <name evidence="1" type="ORF">PGLA1383_LOCUS17631</name>
</gene>
<dbReference type="EMBL" id="CAJNNV010010939">
    <property type="protein sequence ID" value="CAE8599270.1"/>
    <property type="molecule type" value="Genomic_DNA"/>
</dbReference>
<comment type="caution">
    <text evidence="1">The sequence shown here is derived from an EMBL/GenBank/DDBJ whole genome shotgun (WGS) entry which is preliminary data.</text>
</comment>
<dbReference type="AlphaFoldDB" id="A0A813EG11"/>
<dbReference type="Proteomes" id="UP000654075">
    <property type="component" value="Unassembled WGS sequence"/>
</dbReference>
<evidence type="ECO:0000313" key="1">
    <source>
        <dbReference type="EMBL" id="CAE8599270.1"/>
    </source>
</evidence>
<organism evidence="1 2">
    <name type="scientific">Polarella glacialis</name>
    <name type="common">Dinoflagellate</name>
    <dbReference type="NCBI Taxonomy" id="89957"/>
    <lineage>
        <taxon>Eukaryota</taxon>
        <taxon>Sar</taxon>
        <taxon>Alveolata</taxon>
        <taxon>Dinophyceae</taxon>
        <taxon>Suessiales</taxon>
        <taxon>Suessiaceae</taxon>
        <taxon>Polarella</taxon>
    </lineage>
</organism>